<proteinExistence type="inferred from homology"/>
<dbReference type="AlphaFoldDB" id="A0AAD4N527"/>
<evidence type="ECO:0000256" key="3">
    <source>
        <dbReference type="ARBA" id="ARBA00008442"/>
    </source>
</evidence>
<keyword evidence="4" id="KW-0158">Chromosome</keyword>
<accession>A0AAD4N527</accession>
<comment type="subcellular location">
    <subcellularLocation>
        <location evidence="2">Chromosome</location>
        <location evidence="2">Telomere</location>
    </subcellularLocation>
    <subcellularLocation>
        <location evidence="1">Nucleus</location>
    </subcellularLocation>
</comment>
<keyword evidence="10" id="KW-1185">Reference proteome</keyword>
<keyword evidence="5" id="KW-0779">Telomere</keyword>
<evidence type="ECO:0000259" key="8">
    <source>
        <dbReference type="Pfam" id="PF16686"/>
    </source>
</evidence>
<dbReference type="Proteomes" id="UP001201812">
    <property type="component" value="Unassembled WGS sequence"/>
</dbReference>
<comment type="caution">
    <text evidence="9">The sequence shown here is derived from an EMBL/GenBank/DDBJ whole genome shotgun (WGS) entry which is preliminary data.</text>
</comment>
<evidence type="ECO:0000256" key="1">
    <source>
        <dbReference type="ARBA" id="ARBA00004123"/>
    </source>
</evidence>
<evidence type="ECO:0000256" key="2">
    <source>
        <dbReference type="ARBA" id="ARBA00004574"/>
    </source>
</evidence>
<dbReference type="EMBL" id="JAKKPZ010000011">
    <property type="protein sequence ID" value="KAI1715384.1"/>
    <property type="molecule type" value="Genomic_DNA"/>
</dbReference>
<evidence type="ECO:0000256" key="7">
    <source>
        <dbReference type="ARBA" id="ARBA00023242"/>
    </source>
</evidence>
<evidence type="ECO:0000313" key="10">
    <source>
        <dbReference type="Proteomes" id="UP001201812"/>
    </source>
</evidence>
<sequence>MQHPGFDPHSTTCFLRAMNQIKDVINAAKSKHKLVNISSFENIQVSTRKGFYDCVCQIIGVFVQRNETQKRTYLRVTDGTILSGNTPISKVVDVDLQKSKCDVELEDMLKSVVIDICCWDEFSAEAMKYKPGDIVKLGNIQVKVLNCVVLFDLNGVDSAPTYVSRFAKLRGITFLEHVCHPQPGSRANENMPPHALSDVDTDSNFHLPIADSLAGSPEIAQRGQQNSEDWESVVNDSFSEQQTNQEESSRRNFITHQIFRYCNPSLTEIIFQNTW</sequence>
<dbReference type="GO" id="GO:0043047">
    <property type="term" value="F:single-stranded telomeric DNA binding"/>
    <property type="evidence" value="ECO:0007669"/>
    <property type="project" value="InterPro"/>
</dbReference>
<comment type="similarity">
    <text evidence="3">Belongs to the telombin family.</text>
</comment>
<dbReference type="InterPro" id="IPR012340">
    <property type="entry name" value="NA-bd_OB-fold"/>
</dbReference>
<dbReference type="GO" id="GO:0000781">
    <property type="term" value="C:chromosome, telomeric region"/>
    <property type="evidence" value="ECO:0007669"/>
    <property type="project" value="UniProtKB-SubCell"/>
</dbReference>
<dbReference type="GO" id="GO:0005634">
    <property type="term" value="C:nucleus"/>
    <property type="evidence" value="ECO:0007669"/>
    <property type="project" value="UniProtKB-SubCell"/>
</dbReference>
<gene>
    <name evidence="9" type="ORF">DdX_07693</name>
</gene>
<protein>
    <submittedName>
        <fullName evidence="9">SsDNA-binding domain of telomere protection protein domain-containing protein</fullName>
    </submittedName>
</protein>
<dbReference type="SUPFAM" id="SSF50249">
    <property type="entry name" value="Nucleic acid-binding proteins"/>
    <property type="match status" value="1"/>
</dbReference>
<dbReference type="Pfam" id="PF16686">
    <property type="entry name" value="POT1PC"/>
    <property type="match status" value="1"/>
</dbReference>
<keyword evidence="6" id="KW-0238">DNA-binding</keyword>
<evidence type="ECO:0000256" key="6">
    <source>
        <dbReference type="ARBA" id="ARBA00023125"/>
    </source>
</evidence>
<feature type="domain" description="Protection of telomeres protein 1 ssDNA-binding" evidence="8">
    <location>
        <begin position="48"/>
        <end position="144"/>
    </location>
</feature>
<organism evidence="9 10">
    <name type="scientific">Ditylenchus destructor</name>
    <dbReference type="NCBI Taxonomy" id="166010"/>
    <lineage>
        <taxon>Eukaryota</taxon>
        <taxon>Metazoa</taxon>
        <taxon>Ecdysozoa</taxon>
        <taxon>Nematoda</taxon>
        <taxon>Chromadorea</taxon>
        <taxon>Rhabditida</taxon>
        <taxon>Tylenchina</taxon>
        <taxon>Tylenchomorpha</taxon>
        <taxon>Sphaerularioidea</taxon>
        <taxon>Anguinidae</taxon>
        <taxon>Anguininae</taxon>
        <taxon>Ditylenchus</taxon>
    </lineage>
</organism>
<keyword evidence="7" id="KW-0539">Nucleus</keyword>
<evidence type="ECO:0000256" key="5">
    <source>
        <dbReference type="ARBA" id="ARBA00022895"/>
    </source>
</evidence>
<reference evidence="9" key="1">
    <citation type="submission" date="2022-01" db="EMBL/GenBank/DDBJ databases">
        <title>Genome Sequence Resource for Two Populations of Ditylenchus destructor, the Migratory Endoparasitic Phytonematode.</title>
        <authorList>
            <person name="Zhang H."/>
            <person name="Lin R."/>
            <person name="Xie B."/>
        </authorList>
    </citation>
    <scope>NUCLEOTIDE SEQUENCE</scope>
    <source>
        <strain evidence="9">BazhouSP</strain>
    </source>
</reference>
<name>A0AAD4N527_9BILA</name>
<evidence type="ECO:0000256" key="4">
    <source>
        <dbReference type="ARBA" id="ARBA00022454"/>
    </source>
</evidence>
<dbReference type="InterPro" id="IPR032042">
    <property type="entry name" value="POT1PC"/>
</dbReference>
<evidence type="ECO:0000313" key="9">
    <source>
        <dbReference type="EMBL" id="KAI1715384.1"/>
    </source>
</evidence>
<dbReference type="Gene3D" id="2.40.50.140">
    <property type="entry name" value="Nucleic acid-binding proteins"/>
    <property type="match status" value="1"/>
</dbReference>